<dbReference type="InterPro" id="IPR001173">
    <property type="entry name" value="Glyco_trans_2-like"/>
</dbReference>
<dbReference type="InterPro" id="IPR029044">
    <property type="entry name" value="Nucleotide-diphossugar_trans"/>
</dbReference>
<keyword evidence="3" id="KW-1185">Reference proteome</keyword>
<evidence type="ECO:0000313" key="3">
    <source>
        <dbReference type="Proteomes" id="UP000199340"/>
    </source>
</evidence>
<proteinExistence type="predicted"/>
<dbReference type="OrthoDB" id="9771846at2"/>
<organism evidence="2 3">
    <name type="scientific">Lutimaribacter saemankumensis</name>
    <dbReference type="NCBI Taxonomy" id="490829"/>
    <lineage>
        <taxon>Bacteria</taxon>
        <taxon>Pseudomonadati</taxon>
        <taxon>Pseudomonadota</taxon>
        <taxon>Alphaproteobacteria</taxon>
        <taxon>Rhodobacterales</taxon>
        <taxon>Roseobacteraceae</taxon>
        <taxon>Lutimaribacter</taxon>
    </lineage>
</organism>
<dbReference type="Gene3D" id="3.90.550.10">
    <property type="entry name" value="Spore Coat Polysaccharide Biosynthesis Protein SpsA, Chain A"/>
    <property type="match status" value="1"/>
</dbReference>
<accession>A0A1G8M272</accession>
<gene>
    <name evidence="2" type="ORF">SAMN05421850_10419</name>
</gene>
<dbReference type="STRING" id="490829.SAMN05421850_10419"/>
<evidence type="ECO:0000259" key="1">
    <source>
        <dbReference type="Pfam" id="PF00535"/>
    </source>
</evidence>
<dbReference type="PANTHER" id="PTHR43179">
    <property type="entry name" value="RHAMNOSYLTRANSFERASE WBBL"/>
    <property type="match status" value="1"/>
</dbReference>
<name>A0A1G8M272_9RHOB</name>
<dbReference type="Pfam" id="PF13641">
    <property type="entry name" value="Glyco_tranf_2_3"/>
    <property type="match status" value="1"/>
</dbReference>
<dbReference type="AlphaFoldDB" id="A0A1G8M272"/>
<dbReference type="Pfam" id="PF00535">
    <property type="entry name" value="Glycos_transf_2"/>
    <property type="match status" value="1"/>
</dbReference>
<dbReference type="EMBL" id="FNEB01000004">
    <property type="protein sequence ID" value="SDI62056.1"/>
    <property type="molecule type" value="Genomic_DNA"/>
</dbReference>
<sequence>MPDTPRTITPPHRVVVSIINYRTGALTIQCVQSVLDDLGDIDGHVVIVDNLSGDGSADEIAAWIDSLPEPRRVSLVRSATNSGFSGGHNQGFAARSSDYVLVLNSDAVLRPGFMAEILAAADAQPDIGLFAPRIDYDDGEQQISCFRFPSPASEFDRGARTGAISKLLARRLVSLRMPPEPDQIDWASFACILLRRRMIDAIGPMDEGYFLYFEDIEYCWRARQAGWRIAYVPQARAVHFRGGSGPVKALAKEKKRLPAYFYASRTRFFRQAHGPTGPMRANVAWLAGRALARLRLIFGRAVPPSNASEARDIWTNVLSPLDDSLRMGG</sequence>
<evidence type="ECO:0000313" key="2">
    <source>
        <dbReference type="EMBL" id="SDI62056.1"/>
    </source>
</evidence>
<dbReference type="SUPFAM" id="SSF53448">
    <property type="entry name" value="Nucleotide-diphospho-sugar transferases"/>
    <property type="match status" value="1"/>
</dbReference>
<dbReference type="Proteomes" id="UP000199340">
    <property type="component" value="Unassembled WGS sequence"/>
</dbReference>
<dbReference type="RefSeq" id="WP_090028378.1">
    <property type="nucleotide sequence ID" value="NZ_FNEB01000004.1"/>
</dbReference>
<reference evidence="2 3" key="1">
    <citation type="submission" date="2016-10" db="EMBL/GenBank/DDBJ databases">
        <authorList>
            <person name="de Groot N.N."/>
        </authorList>
    </citation>
    <scope>NUCLEOTIDE SEQUENCE [LARGE SCALE GENOMIC DNA]</scope>
    <source>
        <strain evidence="2 3">DSM 28010</strain>
    </source>
</reference>
<dbReference type="CDD" id="cd04186">
    <property type="entry name" value="GT_2_like_c"/>
    <property type="match status" value="1"/>
</dbReference>
<feature type="domain" description="Glycosyltransferase 2-like" evidence="1">
    <location>
        <begin position="18"/>
        <end position="143"/>
    </location>
</feature>
<protein>
    <recommendedName>
        <fullName evidence="1">Glycosyltransferase 2-like domain-containing protein</fullName>
    </recommendedName>
</protein>
<dbReference type="PANTHER" id="PTHR43179:SF7">
    <property type="entry name" value="RHAMNOSYLTRANSFERASE WBBL"/>
    <property type="match status" value="1"/>
</dbReference>